<reference evidence="2 3" key="1">
    <citation type="journal article" date="2017" name="BMC Biol.">
        <title>Genomic innovations, transcriptional plasticity and gene loss underlying the evolution and divergence of two highly polyphagous and invasive Helicoverpa pest species.</title>
        <authorList>
            <person name="Pearce S.L."/>
            <person name="Clarke D.F."/>
            <person name="East P.D."/>
            <person name="Elfekih S."/>
            <person name="Gordon K.H."/>
            <person name="Jermiin L.S."/>
            <person name="McGaughran A."/>
            <person name="Oakeshott J.G."/>
            <person name="Papanikolaou A."/>
            <person name="Perera O.P."/>
            <person name="Rane R.V."/>
            <person name="Richards S."/>
            <person name="Tay W.T."/>
            <person name="Walsh T.K."/>
            <person name="Anderson A."/>
            <person name="Anderson C.J."/>
            <person name="Asgari S."/>
            <person name="Board P.G."/>
            <person name="Bretschneider A."/>
            <person name="Campbell P.M."/>
            <person name="Chertemps T."/>
            <person name="Christeller J.T."/>
            <person name="Coppin C.W."/>
            <person name="Downes S.J."/>
            <person name="Duan G."/>
            <person name="Farnsworth C.A."/>
            <person name="Good R.T."/>
            <person name="Han L.B."/>
            <person name="Han Y.C."/>
            <person name="Hatje K."/>
            <person name="Horne I."/>
            <person name="Huang Y.P."/>
            <person name="Hughes D.S."/>
            <person name="Jacquin-Joly E."/>
            <person name="James W."/>
            <person name="Jhangiani S."/>
            <person name="Kollmar M."/>
            <person name="Kuwar S.S."/>
            <person name="Li S."/>
            <person name="Liu N.Y."/>
            <person name="Maibeche M.T."/>
            <person name="Miller J.R."/>
            <person name="Montagne N."/>
            <person name="Perry T."/>
            <person name="Qu J."/>
            <person name="Song S.V."/>
            <person name="Sutton G.G."/>
            <person name="Vogel H."/>
            <person name="Walenz B.P."/>
            <person name="Xu W."/>
            <person name="Zhang H.J."/>
            <person name="Zou Z."/>
            <person name="Batterham P."/>
            <person name="Edwards O.R."/>
            <person name="Feyereisen R."/>
            <person name="Gibbs R.A."/>
            <person name="Heckel D.G."/>
            <person name="McGrath A."/>
            <person name="Robin C."/>
            <person name="Scherer S.E."/>
            <person name="Worley K.C."/>
            <person name="Wu Y.D."/>
        </authorList>
    </citation>
    <scope>NUCLEOTIDE SEQUENCE [LARGE SCALE GENOMIC DNA]</scope>
    <source>
        <strain evidence="2">Harm_GR_Male_#8</strain>
        <tissue evidence="2">Whole organism</tissue>
    </source>
</reference>
<gene>
    <name evidence="2" type="primary">HaOG212762</name>
    <name evidence="2" type="ORF">B5X24_HaOG212762</name>
</gene>
<organism evidence="2 3">
    <name type="scientific">Helicoverpa armigera</name>
    <name type="common">Cotton bollworm</name>
    <name type="synonym">Heliothis armigera</name>
    <dbReference type="NCBI Taxonomy" id="29058"/>
    <lineage>
        <taxon>Eukaryota</taxon>
        <taxon>Metazoa</taxon>
        <taxon>Ecdysozoa</taxon>
        <taxon>Arthropoda</taxon>
        <taxon>Hexapoda</taxon>
        <taxon>Insecta</taxon>
        <taxon>Pterygota</taxon>
        <taxon>Neoptera</taxon>
        <taxon>Endopterygota</taxon>
        <taxon>Lepidoptera</taxon>
        <taxon>Glossata</taxon>
        <taxon>Ditrysia</taxon>
        <taxon>Noctuoidea</taxon>
        <taxon>Noctuidae</taxon>
        <taxon>Heliothinae</taxon>
        <taxon>Helicoverpa</taxon>
    </lineage>
</organism>
<dbReference type="AlphaFoldDB" id="A0A2W1BCR3"/>
<proteinExistence type="predicted"/>
<evidence type="ECO:0000313" key="3">
    <source>
        <dbReference type="Proteomes" id="UP000249218"/>
    </source>
</evidence>
<keyword evidence="3" id="KW-1185">Reference proteome</keyword>
<evidence type="ECO:0000256" key="1">
    <source>
        <dbReference type="SAM" id="MobiDB-lite"/>
    </source>
</evidence>
<sequence length="73" mass="7705">QTTTALVRLHLRGYGRILAMSTSVDWSGAAPPWVPLCLASPLNLSGMSISTGRASGSLRHTSPTTTTTWGPPR</sequence>
<feature type="non-terminal residue" evidence="2">
    <location>
        <position position="73"/>
    </location>
</feature>
<feature type="region of interest" description="Disordered" evidence="1">
    <location>
        <begin position="52"/>
        <end position="73"/>
    </location>
</feature>
<feature type="compositionally biased region" description="Low complexity" evidence="1">
    <location>
        <begin position="64"/>
        <end position="73"/>
    </location>
</feature>
<name>A0A2W1BCR3_HELAM</name>
<dbReference type="Proteomes" id="UP000249218">
    <property type="component" value="Unassembled WGS sequence"/>
</dbReference>
<evidence type="ECO:0000313" key="2">
    <source>
        <dbReference type="EMBL" id="PZC71665.1"/>
    </source>
</evidence>
<feature type="compositionally biased region" description="Polar residues" evidence="1">
    <location>
        <begin position="52"/>
        <end position="63"/>
    </location>
</feature>
<protein>
    <submittedName>
        <fullName evidence="2">Uncharacterized protein</fullName>
    </submittedName>
</protein>
<accession>A0A2W1BCR3</accession>
<dbReference type="EMBL" id="KZ150273">
    <property type="protein sequence ID" value="PZC71665.1"/>
    <property type="molecule type" value="Genomic_DNA"/>
</dbReference>
<feature type="non-terminal residue" evidence="2">
    <location>
        <position position="1"/>
    </location>
</feature>